<gene>
    <name evidence="7" type="ORF">GJ697_25185</name>
</gene>
<keyword evidence="3 6" id="KW-0812">Transmembrane</keyword>
<dbReference type="RefSeq" id="WP_154369191.1">
    <property type="nucleotide sequence ID" value="NZ_WKJM01000029.1"/>
</dbReference>
<comment type="subcellular location">
    <subcellularLocation>
        <location evidence="1">Membrane</location>
        <topology evidence="1">Multi-pass membrane protein</topology>
    </subcellularLocation>
</comment>
<feature type="transmembrane region" description="Helical" evidence="6">
    <location>
        <begin position="108"/>
        <end position="135"/>
    </location>
</feature>
<keyword evidence="5 6" id="KW-0472">Membrane</keyword>
<reference evidence="7 8" key="1">
    <citation type="submission" date="2019-11" db="EMBL/GenBank/DDBJ databases">
        <title>Novel species isolated from a subtropical stream in China.</title>
        <authorList>
            <person name="Lu H."/>
        </authorList>
    </citation>
    <scope>NUCLEOTIDE SEQUENCE [LARGE SCALE GENOMIC DNA]</scope>
    <source>
        <strain evidence="7 8">FT25W</strain>
    </source>
</reference>
<dbReference type="InterPro" id="IPR044878">
    <property type="entry name" value="UbiA_sf"/>
</dbReference>
<dbReference type="EMBL" id="WKJM01000029">
    <property type="protein sequence ID" value="MRX11123.1"/>
    <property type="molecule type" value="Genomic_DNA"/>
</dbReference>
<feature type="transmembrane region" description="Helical" evidence="6">
    <location>
        <begin position="178"/>
        <end position="197"/>
    </location>
</feature>
<keyword evidence="4 6" id="KW-1133">Transmembrane helix</keyword>
<evidence type="ECO:0000256" key="4">
    <source>
        <dbReference type="ARBA" id="ARBA00022989"/>
    </source>
</evidence>
<accession>A0A6L5QMT1</accession>
<dbReference type="Gene3D" id="1.10.357.140">
    <property type="entry name" value="UbiA prenyltransferase"/>
    <property type="match status" value="1"/>
</dbReference>
<evidence type="ECO:0000256" key="6">
    <source>
        <dbReference type="SAM" id="Phobius"/>
    </source>
</evidence>
<evidence type="ECO:0000256" key="2">
    <source>
        <dbReference type="ARBA" id="ARBA00022475"/>
    </source>
</evidence>
<protein>
    <recommendedName>
        <fullName evidence="9">Prenyltransferase</fullName>
    </recommendedName>
</protein>
<evidence type="ECO:0000313" key="7">
    <source>
        <dbReference type="EMBL" id="MRX11123.1"/>
    </source>
</evidence>
<sequence length="327" mass="36591">MQADTLSRSLPRQPGRFRDYLAIARFDHSTKHIFILPGMMLAYLLRGVHTAQLGLDLLLGLMAAVAIACANYCINEWLDSAFDRHHPTKSQRASVQRDLKGKWVFTEWLLFLGAGLLCAWQASATLLLVATLFALQGVVYNVQPLRTKDKAYLDVLSESVNNPLRLLIGWVIIDPGSLPPSSVILAYWFGGAFLMAAKRYSEYREIVATHGRELLVRYRASFAGYGETSLNVSCFTYGLLSNFFLAVFLIKYRIEYLLLMPFITALFAQYLALAMQSGSSAQAPEKLFRERGLLLIVACVAITFGVATFVDIPAFVWLSEQRFIGLP</sequence>
<dbReference type="GO" id="GO:0016020">
    <property type="term" value="C:membrane"/>
    <property type="evidence" value="ECO:0007669"/>
    <property type="project" value="UniProtKB-SubCell"/>
</dbReference>
<dbReference type="InterPro" id="IPR000537">
    <property type="entry name" value="UbiA_prenyltransferase"/>
</dbReference>
<dbReference type="GO" id="GO:0016765">
    <property type="term" value="F:transferase activity, transferring alkyl or aryl (other than methyl) groups"/>
    <property type="evidence" value="ECO:0007669"/>
    <property type="project" value="InterPro"/>
</dbReference>
<dbReference type="AlphaFoldDB" id="A0A6L5QMT1"/>
<feature type="transmembrane region" description="Helical" evidence="6">
    <location>
        <begin position="57"/>
        <end position="74"/>
    </location>
</feature>
<keyword evidence="8" id="KW-1185">Reference proteome</keyword>
<dbReference type="Pfam" id="PF01040">
    <property type="entry name" value="UbiA"/>
    <property type="match status" value="1"/>
</dbReference>
<feature type="transmembrane region" description="Helical" evidence="6">
    <location>
        <begin position="293"/>
        <end position="318"/>
    </location>
</feature>
<evidence type="ECO:0000256" key="5">
    <source>
        <dbReference type="ARBA" id="ARBA00023136"/>
    </source>
</evidence>
<evidence type="ECO:0000256" key="1">
    <source>
        <dbReference type="ARBA" id="ARBA00004141"/>
    </source>
</evidence>
<name>A0A6L5QMT1_9BURK</name>
<proteinExistence type="predicted"/>
<evidence type="ECO:0008006" key="9">
    <source>
        <dbReference type="Google" id="ProtNLM"/>
    </source>
</evidence>
<comment type="caution">
    <text evidence="7">The sequence shown here is derived from an EMBL/GenBank/DDBJ whole genome shotgun (WGS) entry which is preliminary data.</text>
</comment>
<organism evidence="7 8">
    <name type="scientific">Duganella alba</name>
    <dbReference type="NCBI Taxonomy" id="2666081"/>
    <lineage>
        <taxon>Bacteria</taxon>
        <taxon>Pseudomonadati</taxon>
        <taxon>Pseudomonadota</taxon>
        <taxon>Betaproteobacteria</taxon>
        <taxon>Burkholderiales</taxon>
        <taxon>Oxalobacteraceae</taxon>
        <taxon>Telluria group</taxon>
        <taxon>Duganella</taxon>
    </lineage>
</organism>
<feature type="transmembrane region" description="Helical" evidence="6">
    <location>
        <begin position="256"/>
        <end position="273"/>
    </location>
</feature>
<dbReference type="Proteomes" id="UP000481037">
    <property type="component" value="Unassembled WGS sequence"/>
</dbReference>
<evidence type="ECO:0000256" key="3">
    <source>
        <dbReference type="ARBA" id="ARBA00022692"/>
    </source>
</evidence>
<keyword evidence="2" id="KW-1003">Cell membrane</keyword>
<evidence type="ECO:0000313" key="8">
    <source>
        <dbReference type="Proteomes" id="UP000481037"/>
    </source>
</evidence>
<feature type="transmembrane region" description="Helical" evidence="6">
    <location>
        <begin position="229"/>
        <end position="250"/>
    </location>
</feature>